<dbReference type="InterPro" id="IPR040653">
    <property type="entry name" value="Csd3_N"/>
</dbReference>
<dbReference type="EMBL" id="JAIQ01000034">
    <property type="protein sequence ID" value="KLE02165.1"/>
    <property type="molecule type" value="Genomic_DNA"/>
</dbReference>
<dbReference type="InterPro" id="IPR045834">
    <property type="entry name" value="Csd3_N2"/>
</dbReference>
<evidence type="ECO:0000256" key="3">
    <source>
        <dbReference type="ARBA" id="ARBA00022670"/>
    </source>
</evidence>
<dbReference type="GO" id="GO:0006508">
    <property type="term" value="P:proteolysis"/>
    <property type="evidence" value="ECO:0007669"/>
    <property type="project" value="UniProtKB-KW"/>
</dbReference>
<dbReference type="Pfam" id="PF01551">
    <property type="entry name" value="Peptidase_M23"/>
    <property type="match status" value="1"/>
</dbReference>
<dbReference type="PATRIC" id="fig|1447256.3.peg.247"/>
<evidence type="ECO:0000256" key="1">
    <source>
        <dbReference type="ARBA" id="ARBA00001947"/>
    </source>
</evidence>
<sequence>MKKIILATILFFNFLYSAQVEELLWPKGETFLTFLEKHSVPLKLYYDLDGEDQELCSEIQTNNRFYLYTDDNGALNQVLIPISEDIQIHIYKDHNNKYRFQTLPINYNEYSETIAIQINESVSQDILNATGDVTLAAILNSLFNSKDVDFRKMKKGDFVALQYTQRSYLGKQLGMPNIKAAMVQINGKPFYRFKNEKDDKYYDENGVGFTQTFLFQIPLTFTRISSPFTNKRWHPVLNRYRAHLGTDFAAPTGRNIYASSDGKIEFVGEKTGYGKTVIINHGNGYKTLYAHQSNFARGTRQGINVKKGEHIGYVGSTGLSSGPHLHFGMYKNGTAIDPMTVLTKPKIEGLEGKDKVTFIANSKNIINIFDKEMNNENRTTPTRLDRVTDRSDVNIF</sequence>
<dbReference type="CDD" id="cd12797">
    <property type="entry name" value="M23_peptidase"/>
    <property type="match status" value="1"/>
</dbReference>
<dbReference type="Pfam" id="PF19425">
    <property type="entry name" value="Csd3_N2"/>
    <property type="match status" value="1"/>
</dbReference>
<dbReference type="GO" id="GO:0004222">
    <property type="term" value="F:metalloendopeptidase activity"/>
    <property type="evidence" value="ECO:0007669"/>
    <property type="project" value="TreeGrafter"/>
</dbReference>
<evidence type="ECO:0000259" key="10">
    <source>
        <dbReference type="Pfam" id="PF19425"/>
    </source>
</evidence>
<dbReference type="AlphaFoldDB" id="A0A0G9K8U3"/>
<dbReference type="Proteomes" id="UP000035514">
    <property type="component" value="Unassembled WGS sequence"/>
</dbReference>
<gene>
    <name evidence="11" type="ORF">AA20_01280</name>
</gene>
<evidence type="ECO:0000256" key="5">
    <source>
        <dbReference type="ARBA" id="ARBA00022801"/>
    </source>
</evidence>
<evidence type="ECO:0000256" key="2">
    <source>
        <dbReference type="ARBA" id="ARBA00004196"/>
    </source>
</evidence>
<name>A0A0G9K8U3_9BACT</name>
<evidence type="ECO:0000256" key="4">
    <source>
        <dbReference type="ARBA" id="ARBA00022723"/>
    </source>
</evidence>
<dbReference type="InterPro" id="IPR011055">
    <property type="entry name" value="Dup_hybrid_motif"/>
</dbReference>
<evidence type="ECO:0000313" key="11">
    <source>
        <dbReference type="EMBL" id="KLE02165.1"/>
    </source>
</evidence>
<evidence type="ECO:0000259" key="8">
    <source>
        <dbReference type="Pfam" id="PF01551"/>
    </source>
</evidence>
<dbReference type="PANTHER" id="PTHR21666">
    <property type="entry name" value="PEPTIDASE-RELATED"/>
    <property type="match status" value="1"/>
</dbReference>
<dbReference type="SUPFAM" id="SSF51261">
    <property type="entry name" value="Duplicated hybrid motif"/>
    <property type="match status" value="1"/>
</dbReference>
<keyword evidence="5" id="KW-0378">Hydrolase</keyword>
<dbReference type="PANTHER" id="PTHR21666:SF288">
    <property type="entry name" value="CELL DIVISION PROTEIN YTFB"/>
    <property type="match status" value="1"/>
</dbReference>
<dbReference type="InterPro" id="IPR050570">
    <property type="entry name" value="Cell_wall_metabolism_enzyme"/>
</dbReference>
<proteinExistence type="predicted"/>
<feature type="domain" description="M23ase beta-sheet core" evidence="8">
    <location>
        <begin position="242"/>
        <end position="338"/>
    </location>
</feature>
<comment type="caution">
    <text evidence="11">The sequence shown here is derived from an EMBL/GenBank/DDBJ whole genome shotgun (WGS) entry which is preliminary data.</text>
</comment>
<dbReference type="Gene3D" id="2.70.70.10">
    <property type="entry name" value="Glucose Permease (Domain IIA)"/>
    <property type="match status" value="1"/>
</dbReference>
<comment type="subcellular location">
    <subcellularLocation>
        <location evidence="2">Cell envelope</location>
    </subcellularLocation>
</comment>
<keyword evidence="4" id="KW-0479">Metal-binding</keyword>
<accession>A0A0G9K8U3</accession>
<feature type="domain" description="Csd3 N-terminal" evidence="9">
    <location>
        <begin position="23"/>
        <end position="105"/>
    </location>
</feature>
<comment type="cofactor">
    <cofactor evidence="1">
        <name>Zn(2+)</name>
        <dbReference type="ChEBI" id="CHEBI:29105"/>
    </cofactor>
</comment>
<keyword evidence="7" id="KW-0482">Metalloprotease</keyword>
<protein>
    <submittedName>
        <fullName evidence="11">Peptidase M24</fullName>
    </submittedName>
</protein>
<dbReference type="InterPro" id="IPR016047">
    <property type="entry name" value="M23ase_b-sheet_dom"/>
</dbReference>
<evidence type="ECO:0000256" key="6">
    <source>
        <dbReference type="ARBA" id="ARBA00022833"/>
    </source>
</evidence>
<evidence type="ECO:0000313" key="12">
    <source>
        <dbReference type="Proteomes" id="UP000035514"/>
    </source>
</evidence>
<reference evidence="11 12" key="1">
    <citation type="submission" date="2014-01" db="EMBL/GenBank/DDBJ databases">
        <title>Development of a Comparative Genomic Fingerprinting Assay for High Resolution Genotyping of Arcobacter butzleri.</title>
        <authorList>
            <person name="Webb A.L."/>
            <person name="Inglis G.D."/>
            <person name="Kruczkiewicz P."/>
            <person name="Selinger L.B."/>
            <person name="Taboada E.N."/>
        </authorList>
    </citation>
    <scope>NUCLEOTIDE SEQUENCE [LARGE SCALE GENOMIC DNA]</scope>
    <source>
        <strain evidence="11 12">L348</strain>
    </source>
</reference>
<dbReference type="GO" id="GO:0030313">
    <property type="term" value="C:cell envelope"/>
    <property type="evidence" value="ECO:0007669"/>
    <property type="project" value="UniProtKB-SubCell"/>
</dbReference>
<keyword evidence="3" id="KW-0645">Protease</keyword>
<dbReference type="Pfam" id="PF18059">
    <property type="entry name" value="Csd3_N"/>
    <property type="match status" value="1"/>
</dbReference>
<feature type="domain" description="Csd3-like second N-terminal" evidence="10">
    <location>
        <begin position="147"/>
        <end position="228"/>
    </location>
</feature>
<evidence type="ECO:0000256" key="7">
    <source>
        <dbReference type="ARBA" id="ARBA00023049"/>
    </source>
</evidence>
<evidence type="ECO:0000259" key="9">
    <source>
        <dbReference type="Pfam" id="PF18059"/>
    </source>
</evidence>
<organism evidence="11 12">
    <name type="scientific">Aliarcobacter butzleri L348</name>
    <dbReference type="NCBI Taxonomy" id="1447256"/>
    <lineage>
        <taxon>Bacteria</taxon>
        <taxon>Pseudomonadati</taxon>
        <taxon>Campylobacterota</taxon>
        <taxon>Epsilonproteobacteria</taxon>
        <taxon>Campylobacterales</taxon>
        <taxon>Arcobacteraceae</taxon>
        <taxon>Aliarcobacter</taxon>
    </lineage>
</organism>
<dbReference type="RefSeq" id="WP_004509873.1">
    <property type="nucleotide sequence ID" value="NZ_JAIQ01000034.1"/>
</dbReference>
<dbReference type="Gene3D" id="3.10.450.350">
    <property type="match status" value="1"/>
</dbReference>
<keyword evidence="6" id="KW-0862">Zinc</keyword>
<dbReference type="GO" id="GO:0046872">
    <property type="term" value="F:metal ion binding"/>
    <property type="evidence" value="ECO:0007669"/>
    <property type="project" value="UniProtKB-KW"/>
</dbReference>